<organism evidence="9 10">
    <name type="scientific">Pararoseomonas baculiformis</name>
    <dbReference type="NCBI Taxonomy" id="2820812"/>
    <lineage>
        <taxon>Bacteria</taxon>
        <taxon>Pseudomonadati</taxon>
        <taxon>Pseudomonadota</taxon>
        <taxon>Alphaproteobacteria</taxon>
        <taxon>Acetobacterales</taxon>
        <taxon>Acetobacteraceae</taxon>
        <taxon>Pararoseomonas</taxon>
    </lineage>
</organism>
<keyword evidence="3" id="KW-0238">DNA-binding</keyword>
<dbReference type="SMART" id="SM00421">
    <property type="entry name" value="HTH_LUXR"/>
    <property type="match status" value="1"/>
</dbReference>
<sequence length="223" mass="24259">MKPVHLLVVGDIRLHRDGIACILRHDQRFAEVSCVTSGEDALRTAAALMPDAILLDIEGEDVIGSIRQLAAAMPGVPVITLAIPESDDHVLACAEAGAAGYVTRDGSPDDLAEAVHDALRGEFRCPPRLAHLLFRRVFALRSGFPLPAPPSRLSEREEEVLQLLQQRMSNKQIARSLGIAVATAKNHVHHILTKLKLERRGDIARPRPGGLPQMHEPRVHGPA</sequence>
<dbReference type="SUPFAM" id="SSF46894">
    <property type="entry name" value="C-terminal effector domain of the bipartite response regulators"/>
    <property type="match status" value="1"/>
</dbReference>
<evidence type="ECO:0000259" key="7">
    <source>
        <dbReference type="PROSITE" id="PS50043"/>
    </source>
</evidence>
<proteinExistence type="predicted"/>
<gene>
    <name evidence="9" type="ORF">J8J14_13800</name>
</gene>
<dbReference type="InterPro" id="IPR039420">
    <property type="entry name" value="WalR-like"/>
</dbReference>
<dbReference type="InterPro" id="IPR058245">
    <property type="entry name" value="NreC/VraR/RcsB-like_REC"/>
</dbReference>
<dbReference type="CDD" id="cd17535">
    <property type="entry name" value="REC_NarL-like"/>
    <property type="match status" value="1"/>
</dbReference>
<dbReference type="PROSITE" id="PS50110">
    <property type="entry name" value="RESPONSE_REGULATORY"/>
    <property type="match status" value="1"/>
</dbReference>
<accession>A0ABS4AG64</accession>
<dbReference type="RefSeq" id="WP_209380114.1">
    <property type="nucleotide sequence ID" value="NZ_JAGIZB010000012.1"/>
</dbReference>
<keyword evidence="10" id="KW-1185">Reference proteome</keyword>
<evidence type="ECO:0000256" key="4">
    <source>
        <dbReference type="ARBA" id="ARBA00023163"/>
    </source>
</evidence>
<dbReference type="SUPFAM" id="SSF52172">
    <property type="entry name" value="CheY-like"/>
    <property type="match status" value="1"/>
</dbReference>
<evidence type="ECO:0000256" key="3">
    <source>
        <dbReference type="ARBA" id="ARBA00023125"/>
    </source>
</evidence>
<comment type="caution">
    <text evidence="9">The sequence shown here is derived from an EMBL/GenBank/DDBJ whole genome shotgun (WGS) entry which is preliminary data.</text>
</comment>
<dbReference type="PANTHER" id="PTHR43214">
    <property type="entry name" value="TWO-COMPONENT RESPONSE REGULATOR"/>
    <property type="match status" value="1"/>
</dbReference>
<dbReference type="SMART" id="SM00448">
    <property type="entry name" value="REC"/>
    <property type="match status" value="1"/>
</dbReference>
<keyword evidence="2" id="KW-0805">Transcription regulation</keyword>
<evidence type="ECO:0000256" key="6">
    <source>
        <dbReference type="SAM" id="MobiDB-lite"/>
    </source>
</evidence>
<dbReference type="Gene3D" id="3.40.50.2300">
    <property type="match status" value="1"/>
</dbReference>
<dbReference type="InterPro" id="IPR016032">
    <property type="entry name" value="Sig_transdc_resp-reg_C-effctor"/>
</dbReference>
<evidence type="ECO:0000259" key="8">
    <source>
        <dbReference type="PROSITE" id="PS50110"/>
    </source>
</evidence>
<dbReference type="InterPro" id="IPR011006">
    <property type="entry name" value="CheY-like_superfamily"/>
</dbReference>
<dbReference type="Pfam" id="PF00196">
    <property type="entry name" value="GerE"/>
    <property type="match status" value="1"/>
</dbReference>
<feature type="region of interest" description="Disordered" evidence="6">
    <location>
        <begin position="202"/>
        <end position="223"/>
    </location>
</feature>
<name>A0ABS4AG64_9PROT</name>
<dbReference type="PANTHER" id="PTHR43214:SF41">
    <property type="entry name" value="NITRATE_NITRITE RESPONSE REGULATOR PROTEIN NARP"/>
    <property type="match status" value="1"/>
</dbReference>
<dbReference type="CDD" id="cd06170">
    <property type="entry name" value="LuxR_C_like"/>
    <property type="match status" value="1"/>
</dbReference>
<protein>
    <submittedName>
        <fullName evidence="9">Response regulator transcription factor</fullName>
    </submittedName>
</protein>
<evidence type="ECO:0000313" key="10">
    <source>
        <dbReference type="Proteomes" id="UP000681594"/>
    </source>
</evidence>
<evidence type="ECO:0000313" key="9">
    <source>
        <dbReference type="EMBL" id="MBP0445849.1"/>
    </source>
</evidence>
<dbReference type="PRINTS" id="PR00038">
    <property type="entry name" value="HTHLUXR"/>
</dbReference>
<feature type="modified residue" description="4-aspartylphosphate" evidence="5">
    <location>
        <position position="56"/>
    </location>
</feature>
<evidence type="ECO:0000256" key="2">
    <source>
        <dbReference type="ARBA" id="ARBA00023015"/>
    </source>
</evidence>
<dbReference type="InterPro" id="IPR001789">
    <property type="entry name" value="Sig_transdc_resp-reg_receiver"/>
</dbReference>
<keyword evidence="1 5" id="KW-0597">Phosphoprotein</keyword>
<reference evidence="9 10" key="1">
    <citation type="submission" date="2021-03" db="EMBL/GenBank/DDBJ databases">
        <authorList>
            <person name="So Y."/>
        </authorList>
    </citation>
    <scope>NUCLEOTIDE SEQUENCE [LARGE SCALE GENOMIC DNA]</scope>
    <source>
        <strain evidence="9 10">SSH11</strain>
    </source>
</reference>
<evidence type="ECO:0000256" key="1">
    <source>
        <dbReference type="ARBA" id="ARBA00022553"/>
    </source>
</evidence>
<dbReference type="Proteomes" id="UP000681594">
    <property type="component" value="Unassembled WGS sequence"/>
</dbReference>
<dbReference type="Pfam" id="PF00072">
    <property type="entry name" value="Response_reg"/>
    <property type="match status" value="1"/>
</dbReference>
<feature type="domain" description="Response regulatory" evidence="8">
    <location>
        <begin position="5"/>
        <end position="119"/>
    </location>
</feature>
<feature type="domain" description="HTH luxR-type" evidence="7">
    <location>
        <begin position="146"/>
        <end position="211"/>
    </location>
</feature>
<dbReference type="InterPro" id="IPR000792">
    <property type="entry name" value="Tscrpt_reg_LuxR_C"/>
</dbReference>
<dbReference type="PROSITE" id="PS50043">
    <property type="entry name" value="HTH_LUXR_2"/>
    <property type="match status" value="1"/>
</dbReference>
<evidence type="ECO:0000256" key="5">
    <source>
        <dbReference type="PROSITE-ProRule" id="PRU00169"/>
    </source>
</evidence>
<keyword evidence="4" id="KW-0804">Transcription</keyword>
<dbReference type="EMBL" id="JAGIZB010000012">
    <property type="protein sequence ID" value="MBP0445849.1"/>
    <property type="molecule type" value="Genomic_DNA"/>
</dbReference>